<dbReference type="PRINTS" id="PR00069">
    <property type="entry name" value="ALDKETRDTASE"/>
</dbReference>
<organism evidence="4 5">
    <name type="scientific">Haloactinomyces albus</name>
    <dbReference type="NCBI Taxonomy" id="1352928"/>
    <lineage>
        <taxon>Bacteria</taxon>
        <taxon>Bacillati</taxon>
        <taxon>Actinomycetota</taxon>
        <taxon>Actinomycetes</taxon>
        <taxon>Actinopolysporales</taxon>
        <taxon>Actinopolysporaceae</taxon>
        <taxon>Haloactinomyces</taxon>
    </lineage>
</organism>
<proteinExistence type="predicted"/>
<keyword evidence="5" id="KW-1185">Reference proteome</keyword>
<feature type="domain" description="NADP-dependent oxidoreductase" evidence="3">
    <location>
        <begin position="26"/>
        <end position="297"/>
    </location>
</feature>
<dbReference type="Proteomes" id="UP001180845">
    <property type="component" value="Unassembled WGS sequence"/>
</dbReference>
<evidence type="ECO:0000256" key="2">
    <source>
        <dbReference type="SAM" id="MobiDB-lite"/>
    </source>
</evidence>
<dbReference type="GO" id="GO:0016491">
    <property type="term" value="F:oxidoreductase activity"/>
    <property type="evidence" value="ECO:0007669"/>
    <property type="project" value="UniProtKB-KW"/>
</dbReference>
<dbReference type="AlphaFoldDB" id="A0AAE3Z9Y4"/>
<keyword evidence="1" id="KW-0560">Oxidoreductase</keyword>
<dbReference type="GO" id="GO:0005737">
    <property type="term" value="C:cytoplasm"/>
    <property type="evidence" value="ECO:0007669"/>
    <property type="project" value="TreeGrafter"/>
</dbReference>
<dbReference type="RefSeq" id="WP_310267573.1">
    <property type="nucleotide sequence ID" value="NZ_JAVDXW010000001.1"/>
</dbReference>
<accession>A0AAE3Z9Y4</accession>
<dbReference type="PANTHER" id="PTHR43625:SF40">
    <property type="entry name" value="ALDO-KETO REDUCTASE YAKC [NADP(+)]"/>
    <property type="match status" value="1"/>
</dbReference>
<dbReference type="Gene3D" id="3.20.20.100">
    <property type="entry name" value="NADP-dependent oxidoreductase domain"/>
    <property type="match status" value="1"/>
</dbReference>
<protein>
    <submittedName>
        <fullName evidence="4">Aryl-alcohol dehydrogenase-like predicted oxidoreductase</fullName>
    </submittedName>
</protein>
<dbReference type="InterPro" id="IPR023210">
    <property type="entry name" value="NADP_OxRdtase_dom"/>
</dbReference>
<evidence type="ECO:0000259" key="3">
    <source>
        <dbReference type="Pfam" id="PF00248"/>
    </source>
</evidence>
<dbReference type="InterPro" id="IPR050791">
    <property type="entry name" value="Aldo-Keto_reductase"/>
</dbReference>
<dbReference type="InterPro" id="IPR036812">
    <property type="entry name" value="NAD(P)_OxRdtase_dom_sf"/>
</dbReference>
<reference evidence="4" key="1">
    <citation type="submission" date="2023-07" db="EMBL/GenBank/DDBJ databases">
        <title>Sequencing the genomes of 1000 actinobacteria strains.</title>
        <authorList>
            <person name="Klenk H.-P."/>
        </authorList>
    </citation>
    <scope>NUCLEOTIDE SEQUENCE</scope>
    <source>
        <strain evidence="4">DSM 45977</strain>
    </source>
</reference>
<dbReference type="CDD" id="cd19088">
    <property type="entry name" value="AKR_AKR13B1"/>
    <property type="match status" value="1"/>
</dbReference>
<sequence>MAETAQVHPNGTDAPGRLGGRPVNRVGYGAMQLENAEREQAVSLLRRAVEWGVDHVDTAQFYGDGHVNELIRTALHPYPEHLVVVSKVGAVHDDGGQYGLAPAQRPEDLRASVEANLRSLGVERLDVVNLRRLDGGGPGIQASGDQLVDLDDQLAELVALRQEGKIDDIGLSNVTQDQLRHALPIGIACVQNCYNLLDRSGESVLDECRAHDIAWVPFFPLGSALPGMAKVTDHPAVTAAAERAGATPAQVGLAWLLAHAPQVLLIPGTTDPAHLEQNFDAADIQLSPETVAELDELGNE</sequence>
<dbReference type="Pfam" id="PF00248">
    <property type="entry name" value="Aldo_ket_red"/>
    <property type="match status" value="1"/>
</dbReference>
<evidence type="ECO:0000313" key="4">
    <source>
        <dbReference type="EMBL" id="MDR7299828.1"/>
    </source>
</evidence>
<dbReference type="PANTHER" id="PTHR43625">
    <property type="entry name" value="AFLATOXIN B1 ALDEHYDE REDUCTASE"/>
    <property type="match status" value="1"/>
</dbReference>
<comment type="caution">
    <text evidence="4">The sequence shown here is derived from an EMBL/GenBank/DDBJ whole genome shotgun (WGS) entry which is preliminary data.</text>
</comment>
<dbReference type="SUPFAM" id="SSF51430">
    <property type="entry name" value="NAD(P)-linked oxidoreductase"/>
    <property type="match status" value="1"/>
</dbReference>
<feature type="region of interest" description="Disordered" evidence="2">
    <location>
        <begin position="1"/>
        <end position="21"/>
    </location>
</feature>
<evidence type="ECO:0000313" key="5">
    <source>
        <dbReference type="Proteomes" id="UP001180845"/>
    </source>
</evidence>
<evidence type="ECO:0000256" key="1">
    <source>
        <dbReference type="ARBA" id="ARBA00023002"/>
    </source>
</evidence>
<dbReference type="EMBL" id="JAVDXW010000001">
    <property type="protein sequence ID" value="MDR7299828.1"/>
    <property type="molecule type" value="Genomic_DNA"/>
</dbReference>
<gene>
    <name evidence="4" type="ORF">JOF55_000009</name>
</gene>
<name>A0AAE3Z9Y4_9ACTN</name>
<dbReference type="InterPro" id="IPR020471">
    <property type="entry name" value="AKR"/>
</dbReference>